<dbReference type="EMBL" id="JBBPBN010000011">
    <property type="protein sequence ID" value="KAK9028509.1"/>
    <property type="molecule type" value="Genomic_DNA"/>
</dbReference>
<keyword evidence="2" id="KW-1185">Reference proteome</keyword>
<sequence>MPSGLHFDAKPLQLLLSFIPEPHVGLLLLSRLIMLGGFNRSHKGCDENGVSHKYNSEDEFILDEDMELLDDAGVEEVGYSHNLNIVLLHVA</sequence>
<reference evidence="1 2" key="1">
    <citation type="journal article" date="2024" name="G3 (Bethesda)">
        <title>Genome assembly of Hibiscus sabdariffa L. provides insights into metabolisms of medicinal natural products.</title>
        <authorList>
            <person name="Kim T."/>
        </authorList>
    </citation>
    <scope>NUCLEOTIDE SEQUENCE [LARGE SCALE GENOMIC DNA]</scope>
    <source>
        <strain evidence="1">TK-2024</strain>
        <tissue evidence="1">Old leaves</tissue>
    </source>
</reference>
<organism evidence="1 2">
    <name type="scientific">Hibiscus sabdariffa</name>
    <name type="common">roselle</name>
    <dbReference type="NCBI Taxonomy" id="183260"/>
    <lineage>
        <taxon>Eukaryota</taxon>
        <taxon>Viridiplantae</taxon>
        <taxon>Streptophyta</taxon>
        <taxon>Embryophyta</taxon>
        <taxon>Tracheophyta</taxon>
        <taxon>Spermatophyta</taxon>
        <taxon>Magnoliopsida</taxon>
        <taxon>eudicotyledons</taxon>
        <taxon>Gunneridae</taxon>
        <taxon>Pentapetalae</taxon>
        <taxon>rosids</taxon>
        <taxon>malvids</taxon>
        <taxon>Malvales</taxon>
        <taxon>Malvaceae</taxon>
        <taxon>Malvoideae</taxon>
        <taxon>Hibiscus</taxon>
    </lineage>
</organism>
<comment type="caution">
    <text evidence="1">The sequence shown here is derived from an EMBL/GenBank/DDBJ whole genome shotgun (WGS) entry which is preliminary data.</text>
</comment>
<proteinExistence type="predicted"/>
<protein>
    <submittedName>
        <fullName evidence="1">Uncharacterized protein</fullName>
    </submittedName>
</protein>
<evidence type="ECO:0000313" key="1">
    <source>
        <dbReference type="EMBL" id="KAK9028509.1"/>
    </source>
</evidence>
<name>A0ABR2SU63_9ROSI</name>
<dbReference type="Proteomes" id="UP001396334">
    <property type="component" value="Unassembled WGS sequence"/>
</dbReference>
<gene>
    <name evidence="1" type="ORF">V6N11_025667</name>
</gene>
<accession>A0ABR2SU63</accession>
<evidence type="ECO:0000313" key="2">
    <source>
        <dbReference type="Proteomes" id="UP001396334"/>
    </source>
</evidence>